<proteinExistence type="predicted"/>
<dbReference type="HOGENOM" id="CLU_2537823_0_0_11"/>
<name>H6N229_GORPV</name>
<evidence type="ECO:0000313" key="3">
    <source>
        <dbReference type="Proteomes" id="UP000009154"/>
    </source>
</evidence>
<gene>
    <name evidence="2" type="ordered locus">GPOL_c49070</name>
</gene>
<sequence>MVTGTADNDGNPINVSLPALSSVRATGNDPAQAFTDQLTTATSNGPYTSPESQQTAQGAQTRTGVDPVIAGTGQSATGAGARD</sequence>
<dbReference type="AlphaFoldDB" id="H6N229"/>
<evidence type="ECO:0000256" key="1">
    <source>
        <dbReference type="SAM" id="MobiDB-lite"/>
    </source>
</evidence>
<dbReference type="Proteomes" id="UP000009154">
    <property type="component" value="Chromosome"/>
</dbReference>
<organism evidence="2 3">
    <name type="scientific">Gordonia polyisoprenivorans (strain DSM 44266 / VH2)</name>
    <dbReference type="NCBI Taxonomy" id="1112204"/>
    <lineage>
        <taxon>Bacteria</taxon>
        <taxon>Bacillati</taxon>
        <taxon>Actinomycetota</taxon>
        <taxon>Actinomycetes</taxon>
        <taxon>Mycobacteriales</taxon>
        <taxon>Gordoniaceae</taxon>
        <taxon>Gordonia</taxon>
    </lineage>
</organism>
<accession>H6N229</accession>
<feature type="region of interest" description="Disordered" evidence="1">
    <location>
        <begin position="24"/>
        <end position="83"/>
    </location>
</feature>
<feature type="compositionally biased region" description="Low complexity" evidence="1">
    <location>
        <begin position="53"/>
        <end position="83"/>
    </location>
</feature>
<evidence type="ECO:0000313" key="2">
    <source>
        <dbReference type="EMBL" id="AFA75901.1"/>
    </source>
</evidence>
<protein>
    <submittedName>
        <fullName evidence="2">Uncharacterized protein</fullName>
    </submittedName>
</protein>
<dbReference type="EMBL" id="CP003119">
    <property type="protein sequence ID" value="AFA75901.1"/>
    <property type="molecule type" value="Genomic_DNA"/>
</dbReference>
<dbReference type="KEGG" id="gpo:GPOL_c49070"/>
<feature type="compositionally biased region" description="Polar residues" evidence="1">
    <location>
        <begin position="34"/>
        <end position="52"/>
    </location>
</feature>
<reference evidence="2 3" key="1">
    <citation type="journal article" date="2012" name="Appl. Environ. Microbiol.">
        <title>Involvement of two latex-clearing proteins during rubber degradation and insights into the subsequent degradation pathway revealed by the genome sequence of Gordonia polyisoprenivorans strain VH2.</title>
        <authorList>
            <person name="Hiessl S."/>
            <person name="Schuldes J."/>
            <person name="Thurmer A."/>
            <person name="Halbsguth T."/>
            <person name="Broker D."/>
            <person name="Angelov A."/>
            <person name="Liebl W."/>
            <person name="Daniel R."/>
            <person name="Steinbuchel A."/>
        </authorList>
    </citation>
    <scope>NUCLEOTIDE SEQUENCE [LARGE SCALE GENOMIC DNA]</scope>
    <source>
        <strain evidence="3">DSM 44266 / VH2</strain>
    </source>
</reference>
<keyword evidence="3" id="KW-1185">Reference proteome</keyword>